<feature type="compositionally biased region" description="Polar residues" evidence="1">
    <location>
        <begin position="1"/>
        <end position="12"/>
    </location>
</feature>
<gene>
    <name evidence="2" type="ORF">DWV00_13340</name>
</gene>
<evidence type="ECO:0000256" key="1">
    <source>
        <dbReference type="SAM" id="MobiDB-lite"/>
    </source>
</evidence>
<keyword evidence="3" id="KW-1185">Reference proteome</keyword>
<evidence type="ECO:0008006" key="4">
    <source>
        <dbReference type="Google" id="ProtNLM"/>
    </source>
</evidence>
<accession>A0A3D8JYQ9</accession>
<evidence type="ECO:0000313" key="3">
    <source>
        <dbReference type="Proteomes" id="UP000256838"/>
    </source>
</evidence>
<dbReference type="OrthoDB" id="6615103at2"/>
<dbReference type="Proteomes" id="UP000256838">
    <property type="component" value="Unassembled WGS sequence"/>
</dbReference>
<proteinExistence type="predicted"/>
<evidence type="ECO:0000313" key="2">
    <source>
        <dbReference type="EMBL" id="RDU98297.1"/>
    </source>
</evidence>
<dbReference type="AlphaFoldDB" id="A0A3D8JYQ9"/>
<sequence>MKQTALTRAITSDSERSVEQHFGTHHATFRPTHVGTEVAASMLMVEPATLLKSRSIYGHYAGIRPVRLPNRKLAWPIAEIDRLFAVPVDGPEVKEIA</sequence>
<dbReference type="RefSeq" id="WP_147297893.1">
    <property type="nucleotide sequence ID" value="NZ_QRGA01000007.1"/>
</dbReference>
<comment type="caution">
    <text evidence="2">The sequence shown here is derived from an EMBL/GenBank/DDBJ whole genome shotgun (WGS) entry which is preliminary data.</text>
</comment>
<organism evidence="2 3">
    <name type="scientific">Trinickia dinghuensis</name>
    <dbReference type="NCBI Taxonomy" id="2291023"/>
    <lineage>
        <taxon>Bacteria</taxon>
        <taxon>Pseudomonadati</taxon>
        <taxon>Pseudomonadota</taxon>
        <taxon>Betaproteobacteria</taxon>
        <taxon>Burkholderiales</taxon>
        <taxon>Burkholderiaceae</taxon>
        <taxon>Trinickia</taxon>
    </lineage>
</organism>
<dbReference type="EMBL" id="QRGA01000007">
    <property type="protein sequence ID" value="RDU98297.1"/>
    <property type="molecule type" value="Genomic_DNA"/>
</dbReference>
<name>A0A3D8JYQ9_9BURK</name>
<reference evidence="2 3" key="1">
    <citation type="submission" date="2018-08" db="EMBL/GenBank/DDBJ databases">
        <title>Paraburkholderia sp. DHOM06 isolated from forest soil.</title>
        <authorList>
            <person name="Gao Z.-H."/>
            <person name="Qiu L.-H."/>
        </authorList>
    </citation>
    <scope>NUCLEOTIDE SEQUENCE [LARGE SCALE GENOMIC DNA]</scope>
    <source>
        <strain evidence="2 3">DHOM06</strain>
    </source>
</reference>
<protein>
    <recommendedName>
        <fullName evidence="4">DNA-binding protein</fullName>
    </recommendedName>
</protein>
<feature type="region of interest" description="Disordered" evidence="1">
    <location>
        <begin position="1"/>
        <end position="26"/>
    </location>
</feature>